<dbReference type="InterPro" id="IPR035937">
    <property type="entry name" value="FPG_N"/>
</dbReference>
<accession>A0ABW4ZNI4</accession>
<dbReference type="PANTHER" id="PTHR22993:SF9">
    <property type="entry name" value="FORMAMIDOPYRIMIDINE-DNA GLYCOSYLASE"/>
    <property type="match status" value="1"/>
</dbReference>
<dbReference type="SMART" id="SM00898">
    <property type="entry name" value="Fapy_DNA_glyco"/>
    <property type="match status" value="1"/>
</dbReference>
<dbReference type="InterPro" id="IPR015886">
    <property type="entry name" value="H2TH_FPG"/>
</dbReference>
<evidence type="ECO:0000256" key="8">
    <source>
        <dbReference type="ARBA" id="ARBA00023268"/>
    </source>
</evidence>
<evidence type="ECO:0000256" key="6">
    <source>
        <dbReference type="ARBA" id="ARBA00023204"/>
    </source>
</evidence>
<keyword evidence="3" id="KW-0227">DNA damage</keyword>
<dbReference type="InterPro" id="IPR010979">
    <property type="entry name" value="Ribosomal_uS13-like_H2TH"/>
</dbReference>
<dbReference type="EMBL" id="JBHUHZ010000002">
    <property type="protein sequence ID" value="MFD2163693.1"/>
    <property type="molecule type" value="Genomic_DNA"/>
</dbReference>
<evidence type="ECO:0000256" key="3">
    <source>
        <dbReference type="ARBA" id="ARBA00022763"/>
    </source>
</evidence>
<evidence type="ECO:0000313" key="11">
    <source>
        <dbReference type="EMBL" id="MFD2163693.1"/>
    </source>
</evidence>
<protein>
    <submittedName>
        <fullName evidence="11">DNA-formamidopyrimidine glycosylase family protein</fullName>
    </submittedName>
</protein>
<reference evidence="12" key="1">
    <citation type="journal article" date="2019" name="Int. J. Syst. Evol. Microbiol.">
        <title>The Global Catalogue of Microorganisms (GCM) 10K type strain sequencing project: providing services to taxonomists for standard genome sequencing and annotation.</title>
        <authorList>
            <consortium name="The Broad Institute Genomics Platform"/>
            <consortium name="The Broad Institute Genome Sequencing Center for Infectious Disease"/>
            <person name="Wu L."/>
            <person name="Ma J."/>
        </authorList>
    </citation>
    <scope>NUCLEOTIDE SEQUENCE [LARGE SCALE GENOMIC DNA]</scope>
    <source>
        <strain evidence="12">KCTC 42217</strain>
    </source>
</reference>
<keyword evidence="6" id="KW-0234">DNA repair</keyword>
<dbReference type="Gene3D" id="3.20.190.10">
    <property type="entry name" value="MutM-like, N-terminal"/>
    <property type="match status" value="1"/>
</dbReference>
<keyword evidence="4" id="KW-0378">Hydrolase</keyword>
<dbReference type="Pfam" id="PF06831">
    <property type="entry name" value="H2TH"/>
    <property type="match status" value="1"/>
</dbReference>
<dbReference type="SUPFAM" id="SSF81624">
    <property type="entry name" value="N-terminal domain of MutM-like DNA repair proteins"/>
    <property type="match status" value="1"/>
</dbReference>
<dbReference type="SMART" id="SM01232">
    <property type="entry name" value="H2TH"/>
    <property type="match status" value="1"/>
</dbReference>
<gene>
    <name evidence="11" type="ORF">ACFSJU_14885</name>
</gene>
<dbReference type="Proteomes" id="UP001597387">
    <property type="component" value="Unassembled WGS sequence"/>
</dbReference>
<dbReference type="RefSeq" id="WP_255900422.1">
    <property type="nucleotide sequence ID" value="NZ_JAFMZO010000002.1"/>
</dbReference>
<keyword evidence="7" id="KW-0456">Lyase</keyword>
<keyword evidence="8" id="KW-0511">Multifunctional enzyme</keyword>
<name>A0ABW4ZNI4_9SPHI</name>
<keyword evidence="12" id="KW-1185">Reference proteome</keyword>
<dbReference type="InterPro" id="IPR012319">
    <property type="entry name" value="FPG_cat"/>
</dbReference>
<keyword evidence="9" id="KW-0326">Glycosidase</keyword>
<sequence length="242" mass="27817">MPEAPTVLLLAEQTKQFIGQKVLSAEGKASKFDKSRLVGQPVTAVKTFGKELLICFPDFTLRVHLMLFGSYTINNHKNGILHLGLEFQKGELNFYACDTRLIEEPLEEAYDFRREVMNERFDKKLALSDLKKKPKLAIVDALIDQNLFAGIGNKIRNEVLFLVGVHPLSKVNAIDDDKLMEIIEACVTFMFRMFEWKKAGVQDENLVIYKREECPRDKMPVIAEKLGSRVIYYCDKCQELYE</sequence>
<evidence type="ECO:0000256" key="2">
    <source>
        <dbReference type="ARBA" id="ARBA00009409"/>
    </source>
</evidence>
<feature type="domain" description="Formamidopyrimidine-DNA glycosylase catalytic" evidence="10">
    <location>
        <begin position="2"/>
        <end position="90"/>
    </location>
</feature>
<organism evidence="11 12">
    <name type="scientific">Paradesertivirga mongoliensis</name>
    <dbReference type="NCBI Taxonomy" id="2100740"/>
    <lineage>
        <taxon>Bacteria</taxon>
        <taxon>Pseudomonadati</taxon>
        <taxon>Bacteroidota</taxon>
        <taxon>Sphingobacteriia</taxon>
        <taxon>Sphingobacteriales</taxon>
        <taxon>Sphingobacteriaceae</taxon>
        <taxon>Paradesertivirga</taxon>
    </lineage>
</organism>
<evidence type="ECO:0000256" key="4">
    <source>
        <dbReference type="ARBA" id="ARBA00022801"/>
    </source>
</evidence>
<dbReference type="SUPFAM" id="SSF46946">
    <property type="entry name" value="S13-like H2TH domain"/>
    <property type="match status" value="1"/>
</dbReference>
<dbReference type="PROSITE" id="PS51068">
    <property type="entry name" value="FPG_CAT"/>
    <property type="match status" value="1"/>
</dbReference>
<dbReference type="PANTHER" id="PTHR22993">
    <property type="entry name" value="FORMAMIDOPYRIMIDINE-DNA GLYCOSYLASE"/>
    <property type="match status" value="1"/>
</dbReference>
<comment type="similarity">
    <text evidence="2">Belongs to the FPG family.</text>
</comment>
<dbReference type="Gene3D" id="1.10.8.50">
    <property type="match status" value="1"/>
</dbReference>
<dbReference type="Pfam" id="PF01149">
    <property type="entry name" value="Fapy_DNA_glyco"/>
    <property type="match status" value="1"/>
</dbReference>
<comment type="catalytic activity">
    <reaction evidence="1">
        <text>Hydrolysis of DNA containing ring-opened 7-methylguanine residues, releasing 2,6-diamino-4-hydroxy-5-(N-methyl)formamidopyrimidine.</text>
        <dbReference type="EC" id="3.2.2.23"/>
    </reaction>
</comment>
<evidence type="ECO:0000256" key="9">
    <source>
        <dbReference type="ARBA" id="ARBA00023295"/>
    </source>
</evidence>
<evidence type="ECO:0000259" key="10">
    <source>
        <dbReference type="PROSITE" id="PS51068"/>
    </source>
</evidence>
<proteinExistence type="inferred from homology"/>
<keyword evidence="5" id="KW-0238">DNA-binding</keyword>
<evidence type="ECO:0000256" key="1">
    <source>
        <dbReference type="ARBA" id="ARBA00001668"/>
    </source>
</evidence>
<evidence type="ECO:0000256" key="7">
    <source>
        <dbReference type="ARBA" id="ARBA00023239"/>
    </source>
</evidence>
<evidence type="ECO:0000313" key="12">
    <source>
        <dbReference type="Proteomes" id="UP001597387"/>
    </source>
</evidence>
<comment type="caution">
    <text evidence="11">The sequence shown here is derived from an EMBL/GenBank/DDBJ whole genome shotgun (WGS) entry which is preliminary data.</text>
</comment>
<evidence type="ECO:0000256" key="5">
    <source>
        <dbReference type="ARBA" id="ARBA00023125"/>
    </source>
</evidence>